<organism evidence="1 2">
    <name type="scientific">Xanthomonas translucens pv. translucens</name>
    <dbReference type="NCBI Taxonomy" id="134875"/>
    <lineage>
        <taxon>Bacteria</taxon>
        <taxon>Pseudomonadati</taxon>
        <taxon>Pseudomonadota</taxon>
        <taxon>Gammaproteobacteria</taxon>
        <taxon>Lysobacterales</taxon>
        <taxon>Lysobacteraceae</taxon>
        <taxon>Xanthomonas</taxon>
        <taxon>Xanthomonas translucens group</taxon>
    </lineage>
</organism>
<gene>
    <name evidence="1" type="ORF">ACK3FC_06555</name>
</gene>
<sequence>MPACARCRCSPPKGVIRNSNRMPIMKALFSIKRLLSSKKSLKSYAWYIWY</sequence>
<proteinExistence type="predicted"/>
<name>A0ABW9KSW0_XANCT</name>
<dbReference type="EMBL" id="JBKAMQ010000002">
    <property type="protein sequence ID" value="MFN6506898.1"/>
    <property type="molecule type" value="Genomic_DNA"/>
</dbReference>
<dbReference type="NCBIfam" id="NF038372">
    <property type="entry name" value="tryptorubin_fam"/>
    <property type="match status" value="1"/>
</dbReference>
<comment type="caution">
    <text evidence="1">The sequence shown here is derived from an EMBL/GenBank/DDBJ whole genome shotgun (WGS) entry which is preliminary data.</text>
</comment>
<protein>
    <submittedName>
        <fullName evidence="1">Tryptorubin family RiPP</fullName>
    </submittedName>
</protein>
<evidence type="ECO:0000313" key="2">
    <source>
        <dbReference type="Proteomes" id="UP001635788"/>
    </source>
</evidence>
<reference evidence="1 2" key="1">
    <citation type="submission" date="2024-12" db="EMBL/GenBank/DDBJ databases">
        <authorList>
            <person name="Alaofin S."/>
            <person name="Velasco D."/>
            <person name="Li D."/>
            <person name="Baldwin T."/>
            <person name="Liu Z."/>
            <person name="Schachterle J.K."/>
        </authorList>
    </citation>
    <scope>NUCLEOTIDE SEQUENCE [LARGE SCALE GENOMIC DNA]</scope>
    <source>
        <strain evidence="1 2">B1</strain>
    </source>
</reference>
<keyword evidence="2" id="KW-1185">Reference proteome</keyword>
<dbReference type="RefSeq" id="WP_399506540.1">
    <property type="nucleotide sequence ID" value="NZ_CP064001.1"/>
</dbReference>
<dbReference type="Proteomes" id="UP001635788">
    <property type="component" value="Unassembled WGS sequence"/>
</dbReference>
<evidence type="ECO:0000313" key="1">
    <source>
        <dbReference type="EMBL" id="MFN6506898.1"/>
    </source>
</evidence>
<accession>A0ABW9KSW0</accession>